<accession>A0A9P6GXK2</accession>
<evidence type="ECO:0000313" key="2">
    <source>
        <dbReference type="EMBL" id="KAF9762625.1"/>
    </source>
</evidence>
<evidence type="ECO:0000256" key="1">
    <source>
        <dbReference type="SAM" id="Phobius"/>
    </source>
</evidence>
<organism evidence="2 3">
    <name type="scientific">Nosema granulosis</name>
    <dbReference type="NCBI Taxonomy" id="83296"/>
    <lineage>
        <taxon>Eukaryota</taxon>
        <taxon>Fungi</taxon>
        <taxon>Fungi incertae sedis</taxon>
        <taxon>Microsporidia</taxon>
        <taxon>Nosematidae</taxon>
        <taxon>Nosema</taxon>
    </lineage>
</organism>
<sequence>MIVEGIKHYEDWVKDLNDIYFIGLYMTLLTLLEYISVARYCFSLSLSGIIQLITLKMFHYMFVFGTMIEINVKYYRFCYLGLDILMILYFLKSKDSTISQIFQDYNRKIGADIKVRNSFMVSLY</sequence>
<proteinExistence type="predicted"/>
<keyword evidence="1" id="KW-1133">Transmembrane helix</keyword>
<name>A0A9P6GXK2_9MICR</name>
<keyword evidence="1" id="KW-0812">Transmembrane</keyword>
<comment type="caution">
    <text evidence="2">The sequence shown here is derived from an EMBL/GenBank/DDBJ whole genome shotgun (WGS) entry which is preliminary data.</text>
</comment>
<dbReference type="Proteomes" id="UP000740883">
    <property type="component" value="Unassembled WGS sequence"/>
</dbReference>
<dbReference type="EMBL" id="SBJO01000151">
    <property type="protein sequence ID" value="KAF9762625.1"/>
    <property type="molecule type" value="Genomic_DNA"/>
</dbReference>
<keyword evidence="3" id="KW-1185">Reference proteome</keyword>
<evidence type="ECO:0000313" key="3">
    <source>
        <dbReference type="Proteomes" id="UP000740883"/>
    </source>
</evidence>
<keyword evidence="1" id="KW-0472">Membrane</keyword>
<feature type="transmembrane region" description="Helical" evidence="1">
    <location>
        <begin position="19"/>
        <end position="37"/>
    </location>
</feature>
<feature type="transmembrane region" description="Helical" evidence="1">
    <location>
        <begin position="49"/>
        <end position="68"/>
    </location>
</feature>
<reference evidence="2 3" key="1">
    <citation type="journal article" date="2020" name="Genome Biol. Evol.">
        <title>Comparative genomics of strictly vertically transmitted, feminizing microsporidia endosymbionts of amphipod crustaceans.</title>
        <authorList>
            <person name="Cormier A."/>
            <person name="Chebbi M.A."/>
            <person name="Giraud I."/>
            <person name="Wattier R."/>
            <person name="Teixeira M."/>
            <person name="Gilbert C."/>
            <person name="Rigaud T."/>
            <person name="Cordaux R."/>
        </authorList>
    </citation>
    <scope>NUCLEOTIDE SEQUENCE [LARGE SCALE GENOMIC DNA]</scope>
    <source>
        <strain evidence="2 3">Ou3-Ou53</strain>
    </source>
</reference>
<protein>
    <submittedName>
        <fullName evidence="2">Uncharacterized protein</fullName>
    </submittedName>
</protein>
<dbReference type="AlphaFoldDB" id="A0A9P6GXK2"/>
<gene>
    <name evidence="2" type="ORF">NGRA_1894</name>
</gene>
<feature type="transmembrane region" description="Helical" evidence="1">
    <location>
        <begin position="74"/>
        <end position="91"/>
    </location>
</feature>